<dbReference type="InterPro" id="IPR038538">
    <property type="entry name" value="MTERF_sf"/>
</dbReference>
<protein>
    <submittedName>
        <fullName evidence="4">Putative transcription regulator mTERF family</fullName>
    </submittedName>
</protein>
<sequence length="57" mass="6574">MTKWGWSEDDVHSALKKFPQCMFKLEKKIMQTVDFLVNKMGLPSGIVVKFPQVMSVN</sequence>
<keyword evidence="2" id="KW-0806">Transcription termination</keyword>
<accession>A0A2P6R795</accession>
<gene>
    <name evidence="4" type="ORF">RchiOBHm_Chr3g0456231</name>
</gene>
<comment type="similarity">
    <text evidence="1">Belongs to the mTERF family.</text>
</comment>
<evidence type="ECO:0000313" key="4">
    <source>
        <dbReference type="EMBL" id="PRQ42308.1"/>
    </source>
</evidence>
<dbReference type="PANTHER" id="PTHR13068:SF133">
    <property type="entry name" value="MITOCHONDRIAL TRANSCRIPTION TERMINATION FACTOR FAMILY PROTEIN"/>
    <property type="match status" value="1"/>
</dbReference>
<dbReference type="Proteomes" id="UP000238479">
    <property type="component" value="Chromosome 3"/>
</dbReference>
<organism evidence="4 5">
    <name type="scientific">Rosa chinensis</name>
    <name type="common">China rose</name>
    <dbReference type="NCBI Taxonomy" id="74649"/>
    <lineage>
        <taxon>Eukaryota</taxon>
        <taxon>Viridiplantae</taxon>
        <taxon>Streptophyta</taxon>
        <taxon>Embryophyta</taxon>
        <taxon>Tracheophyta</taxon>
        <taxon>Spermatophyta</taxon>
        <taxon>Magnoliopsida</taxon>
        <taxon>eudicotyledons</taxon>
        <taxon>Gunneridae</taxon>
        <taxon>Pentapetalae</taxon>
        <taxon>rosids</taxon>
        <taxon>fabids</taxon>
        <taxon>Rosales</taxon>
        <taxon>Rosaceae</taxon>
        <taxon>Rosoideae</taxon>
        <taxon>Rosoideae incertae sedis</taxon>
        <taxon>Rosa</taxon>
    </lineage>
</organism>
<evidence type="ECO:0000256" key="3">
    <source>
        <dbReference type="ARBA" id="ARBA00022946"/>
    </source>
</evidence>
<dbReference type="Gene3D" id="1.25.70.10">
    <property type="entry name" value="Transcription termination factor 3, mitochondrial"/>
    <property type="match status" value="1"/>
</dbReference>
<reference evidence="4 5" key="1">
    <citation type="journal article" date="2018" name="Nat. Genet.">
        <title>The Rosa genome provides new insights in the design of modern roses.</title>
        <authorList>
            <person name="Bendahmane M."/>
        </authorList>
    </citation>
    <scope>NUCLEOTIDE SEQUENCE [LARGE SCALE GENOMIC DNA]</scope>
    <source>
        <strain evidence="5">cv. Old Blush</strain>
    </source>
</reference>
<dbReference type="GO" id="GO:0006353">
    <property type="term" value="P:DNA-templated transcription termination"/>
    <property type="evidence" value="ECO:0007669"/>
    <property type="project" value="UniProtKB-KW"/>
</dbReference>
<keyword evidence="2" id="KW-0805">Transcription regulation</keyword>
<comment type="caution">
    <text evidence="4">The sequence shown here is derived from an EMBL/GenBank/DDBJ whole genome shotgun (WGS) entry which is preliminary data.</text>
</comment>
<evidence type="ECO:0000313" key="5">
    <source>
        <dbReference type="Proteomes" id="UP000238479"/>
    </source>
</evidence>
<dbReference type="AlphaFoldDB" id="A0A2P6R795"/>
<dbReference type="GO" id="GO:0003676">
    <property type="term" value="F:nucleic acid binding"/>
    <property type="evidence" value="ECO:0007669"/>
    <property type="project" value="InterPro"/>
</dbReference>
<dbReference type="Gramene" id="PRQ42308">
    <property type="protein sequence ID" value="PRQ42308"/>
    <property type="gene ID" value="RchiOBHm_Chr3g0456231"/>
</dbReference>
<dbReference type="EMBL" id="PDCK01000041">
    <property type="protein sequence ID" value="PRQ42308.1"/>
    <property type="molecule type" value="Genomic_DNA"/>
</dbReference>
<dbReference type="InterPro" id="IPR003690">
    <property type="entry name" value="MTERF"/>
</dbReference>
<dbReference type="PANTHER" id="PTHR13068">
    <property type="entry name" value="CGI-12 PROTEIN-RELATED"/>
    <property type="match status" value="1"/>
</dbReference>
<evidence type="ECO:0000256" key="2">
    <source>
        <dbReference type="ARBA" id="ARBA00022472"/>
    </source>
</evidence>
<dbReference type="Pfam" id="PF02536">
    <property type="entry name" value="mTERF"/>
    <property type="match status" value="1"/>
</dbReference>
<keyword evidence="5" id="KW-1185">Reference proteome</keyword>
<evidence type="ECO:0000256" key="1">
    <source>
        <dbReference type="ARBA" id="ARBA00007692"/>
    </source>
</evidence>
<proteinExistence type="inferred from homology"/>
<keyword evidence="2" id="KW-0804">Transcription</keyword>
<keyword evidence="3" id="KW-0809">Transit peptide</keyword>
<name>A0A2P6R795_ROSCH</name>